<sequence length="415" mass="47147">MLQGRVLRMNPPLLNVQVSQATPWLYLFPSKLLTLRRLWDFDNECGRLTMGAPLRTCTCKEGDYADGISETEFENLKCTIQRIWEKAKSIFEIFIDPKEPALGYRLRVKPGMPIKVTVKSDDGFYFGWCANVPESSSCSHLYKRSPVKPNGYMGGPASYCNWAAGKQATMHLSRPTIRSARFLARLECRNLSSGTELLWNYGCDKQMPVPADNWFLTCCSVAKAPVRRHQKKNVMATFVNVEKCVLCGEPFSINNKEARVQRKPHFINSHANFLGSSWDGLKPYMQEVVNSSKVLLEADKLNCLLQTLTKDLKWHFIPACTILTAIEIENYDDDEAVLQEFRKRCATHRAGGTLVLRGMMAVDSLKNLTIDHLRPVSSSVWKVLKWDNGGPPHDYIAQQQCPTIFILLITVYLEQ</sequence>
<evidence type="ECO:0000313" key="1">
    <source>
        <dbReference type="EMBL" id="KAK3928190.1"/>
    </source>
</evidence>
<name>A0AAE1LQP6_9NEOP</name>
<dbReference type="AlphaFoldDB" id="A0AAE1LQP6"/>
<proteinExistence type="predicted"/>
<organism evidence="1 2">
    <name type="scientific">Frankliniella fusca</name>
    <dbReference type="NCBI Taxonomy" id="407009"/>
    <lineage>
        <taxon>Eukaryota</taxon>
        <taxon>Metazoa</taxon>
        <taxon>Ecdysozoa</taxon>
        <taxon>Arthropoda</taxon>
        <taxon>Hexapoda</taxon>
        <taxon>Insecta</taxon>
        <taxon>Pterygota</taxon>
        <taxon>Neoptera</taxon>
        <taxon>Paraneoptera</taxon>
        <taxon>Thysanoptera</taxon>
        <taxon>Terebrantia</taxon>
        <taxon>Thripoidea</taxon>
        <taxon>Thripidae</taxon>
        <taxon>Frankliniella</taxon>
    </lineage>
</organism>
<evidence type="ECO:0000313" key="2">
    <source>
        <dbReference type="Proteomes" id="UP001219518"/>
    </source>
</evidence>
<reference evidence="1" key="2">
    <citation type="journal article" date="2023" name="BMC Genomics">
        <title>Pest status, molecular evolution, and epigenetic factors derived from the genome assembly of Frankliniella fusca, a thysanopteran phytovirus vector.</title>
        <authorList>
            <person name="Catto M.A."/>
            <person name="Labadie P.E."/>
            <person name="Jacobson A.L."/>
            <person name="Kennedy G.G."/>
            <person name="Srinivasan R."/>
            <person name="Hunt B.G."/>
        </authorList>
    </citation>
    <scope>NUCLEOTIDE SEQUENCE</scope>
    <source>
        <strain evidence="1">PL_HMW_Pooled</strain>
    </source>
</reference>
<comment type="caution">
    <text evidence="1">The sequence shown here is derived from an EMBL/GenBank/DDBJ whole genome shotgun (WGS) entry which is preliminary data.</text>
</comment>
<dbReference type="EMBL" id="JAHWGI010001322">
    <property type="protein sequence ID" value="KAK3928190.1"/>
    <property type="molecule type" value="Genomic_DNA"/>
</dbReference>
<reference evidence="1" key="1">
    <citation type="submission" date="2021-07" db="EMBL/GenBank/DDBJ databases">
        <authorList>
            <person name="Catto M.A."/>
            <person name="Jacobson A."/>
            <person name="Kennedy G."/>
            <person name="Labadie P."/>
            <person name="Hunt B.G."/>
            <person name="Srinivasan R."/>
        </authorList>
    </citation>
    <scope>NUCLEOTIDE SEQUENCE</scope>
    <source>
        <strain evidence="1">PL_HMW_Pooled</strain>
        <tissue evidence="1">Head</tissue>
    </source>
</reference>
<protein>
    <submittedName>
        <fullName evidence="1">3-oxoacyl-[acyl-carrier-protein] synthase 3</fullName>
    </submittedName>
</protein>
<gene>
    <name evidence="1" type="ORF">KUF71_016539</name>
</gene>
<dbReference type="Proteomes" id="UP001219518">
    <property type="component" value="Unassembled WGS sequence"/>
</dbReference>
<keyword evidence="2" id="KW-1185">Reference proteome</keyword>
<accession>A0AAE1LQP6</accession>